<dbReference type="PATRIC" id="fig|1300341.3.peg.1667"/>
<dbReference type="Proteomes" id="UP000050280">
    <property type="component" value="Unassembled WGS sequence"/>
</dbReference>
<dbReference type="InterPro" id="IPR023577">
    <property type="entry name" value="CYTH_domain"/>
</dbReference>
<dbReference type="Gene3D" id="2.40.320.10">
    <property type="entry name" value="Hypothetical Protein Pfu-838710-001"/>
    <property type="match status" value="1"/>
</dbReference>
<dbReference type="SMART" id="SM01118">
    <property type="entry name" value="CYTH"/>
    <property type="match status" value="1"/>
</dbReference>
<evidence type="ECO:0000259" key="1">
    <source>
        <dbReference type="PROSITE" id="PS51707"/>
    </source>
</evidence>
<feature type="domain" description="CYTH" evidence="1">
    <location>
        <begin position="3"/>
        <end position="151"/>
    </location>
</feature>
<dbReference type="EMBL" id="LDJX01000002">
    <property type="protein sequence ID" value="KPM33047.1"/>
    <property type="molecule type" value="Genomic_DNA"/>
</dbReference>
<dbReference type="SUPFAM" id="SSF55154">
    <property type="entry name" value="CYTH-like phosphatases"/>
    <property type="match status" value="1"/>
</dbReference>
<dbReference type="RefSeq" id="WP_054558602.1">
    <property type="nucleotide sequence ID" value="NZ_LDJX01000002.1"/>
</dbReference>
<dbReference type="PANTHER" id="PTHR40114:SF1">
    <property type="entry name" value="SLR0698 PROTEIN"/>
    <property type="match status" value="1"/>
</dbReference>
<evidence type="ECO:0000313" key="3">
    <source>
        <dbReference type="Proteomes" id="UP000050280"/>
    </source>
</evidence>
<gene>
    <name evidence="2" type="ORF">I595_1474</name>
</gene>
<dbReference type="InterPro" id="IPR012042">
    <property type="entry name" value="NeuTTM/CthTTM-like"/>
</dbReference>
<dbReference type="CDD" id="cd07891">
    <property type="entry name" value="CYTH-like_CthTTM-like_1"/>
    <property type="match status" value="1"/>
</dbReference>
<name>A0A0P7AHJ7_9FLAO</name>
<sequence>MEHLEIERKFLVTSEAYKLDATAKTRIVQGFLNTHPDRTVRVRIKADKGYLTIKGKGNASGTTRFEWEKEISLAEATHLMDLCEPGILEKYRYAVCFGGHVFEVDEFLGDNKGLVIAEVELQHEDEPFEKPSWLGAEVTGQIKYYNSQLSQTPFNQWNP</sequence>
<dbReference type="InterPro" id="IPR033469">
    <property type="entry name" value="CYTH-like_dom_sf"/>
</dbReference>
<evidence type="ECO:0000313" key="2">
    <source>
        <dbReference type="EMBL" id="KPM33047.1"/>
    </source>
</evidence>
<dbReference type="PANTHER" id="PTHR40114">
    <property type="entry name" value="SLR0698 PROTEIN"/>
    <property type="match status" value="1"/>
</dbReference>
<protein>
    <recommendedName>
        <fullName evidence="1">CYTH domain-containing protein</fullName>
    </recommendedName>
</protein>
<dbReference type="OrthoDB" id="9805588at2"/>
<reference evidence="2 3" key="1">
    <citation type="submission" date="2015-09" db="EMBL/GenBank/DDBJ databases">
        <title>Genome sequence of the marine flavobacterium Croceitalea dokdonensis DOKDO 023 that contains proton- and sodium-pumping rhodopsins.</title>
        <authorList>
            <person name="Kwon S.-K."/>
            <person name="Lee H.K."/>
            <person name="Kwak M.-J."/>
            <person name="Kim J.F."/>
        </authorList>
    </citation>
    <scope>NUCLEOTIDE SEQUENCE [LARGE SCALE GENOMIC DNA]</scope>
    <source>
        <strain evidence="2 3">DOKDO 023</strain>
    </source>
</reference>
<dbReference type="PROSITE" id="PS51707">
    <property type="entry name" value="CYTH"/>
    <property type="match status" value="1"/>
</dbReference>
<dbReference type="AlphaFoldDB" id="A0A0P7AHJ7"/>
<dbReference type="STRING" id="1300341.I595_1474"/>
<dbReference type="PIRSF" id="PIRSF016487">
    <property type="entry name" value="CYTH_UCP016487"/>
    <property type="match status" value="1"/>
</dbReference>
<accession>A0A0P7AHJ7</accession>
<keyword evidence="3" id="KW-1185">Reference proteome</keyword>
<dbReference type="Pfam" id="PF01928">
    <property type="entry name" value="CYTH"/>
    <property type="match status" value="1"/>
</dbReference>
<organism evidence="2 3">
    <name type="scientific">Croceitalea dokdonensis DOKDO 023</name>
    <dbReference type="NCBI Taxonomy" id="1300341"/>
    <lineage>
        <taxon>Bacteria</taxon>
        <taxon>Pseudomonadati</taxon>
        <taxon>Bacteroidota</taxon>
        <taxon>Flavobacteriia</taxon>
        <taxon>Flavobacteriales</taxon>
        <taxon>Flavobacteriaceae</taxon>
        <taxon>Croceitalea</taxon>
    </lineage>
</organism>
<proteinExistence type="predicted"/>
<comment type="caution">
    <text evidence="2">The sequence shown here is derived from an EMBL/GenBank/DDBJ whole genome shotgun (WGS) entry which is preliminary data.</text>
</comment>